<keyword evidence="3" id="KW-1185">Reference proteome</keyword>
<feature type="transmembrane region" description="Helical" evidence="1">
    <location>
        <begin position="327"/>
        <end position="348"/>
    </location>
</feature>
<dbReference type="AlphaFoldDB" id="A0A1H5TQ48"/>
<evidence type="ECO:0000313" key="3">
    <source>
        <dbReference type="Proteomes" id="UP000236752"/>
    </source>
</evidence>
<gene>
    <name evidence="2" type="ORF">SAMN04488045_0700</name>
</gene>
<keyword evidence="1" id="KW-1133">Transmembrane helix</keyword>
<feature type="transmembrane region" description="Helical" evidence="1">
    <location>
        <begin position="63"/>
        <end position="80"/>
    </location>
</feature>
<name>A0A1H5TQ48_9RHOB</name>
<feature type="transmembrane region" description="Helical" evidence="1">
    <location>
        <begin position="355"/>
        <end position="374"/>
    </location>
</feature>
<dbReference type="GO" id="GO:0004143">
    <property type="term" value="F:ATP-dependent diacylglycerol kinase activity"/>
    <property type="evidence" value="ECO:0007669"/>
    <property type="project" value="InterPro"/>
</dbReference>
<keyword evidence="2" id="KW-0808">Transferase</keyword>
<feature type="transmembrane region" description="Helical" evidence="1">
    <location>
        <begin position="416"/>
        <end position="432"/>
    </location>
</feature>
<keyword evidence="1" id="KW-0812">Transmembrane</keyword>
<feature type="transmembrane region" description="Helical" evidence="1">
    <location>
        <begin position="6"/>
        <end position="28"/>
    </location>
</feature>
<feature type="transmembrane region" description="Helical" evidence="1">
    <location>
        <begin position="181"/>
        <end position="200"/>
    </location>
</feature>
<dbReference type="EMBL" id="FNUZ01000001">
    <property type="protein sequence ID" value="SEF64880.1"/>
    <property type="molecule type" value="Genomic_DNA"/>
</dbReference>
<sequence length="439" mass="46961">MSPVFQIALALGSVAALLGMMAIVRRLATQWQISAEVQRKLVHVGTGLYALSLPWLFPDRWPVYALVGVTLIVMMVLRLPNSKLGGTLHGVERQSYGDLLLAISVGLCLFLAGDDLYLYVLPIAVLTFADAAAALAGSTYGKRFFRVEDGDKSIEGSVVFFVITLVISMLCLMLMTPFAPMNIIVLSLMVAGFGTLVEAASWRGFDNFFLPLGLLIFLSVHAANPLQELAMLAVTFALSIVAFKAISPKIGLTNHASRVYVITVFLLLAVTAVQNALVPILVLAAHAWSRTAAPCSSRFPDLDIVAALALVSIGWLTLGNATGWNAVSFYGMTAMGLMVGLCVIAVTPRSTLARVVILSAIVLALCVVRFLVIGLNPDPANWNGPMWSVTIASLALATIVPSLVPQAFAQARVLKLTLLSLAIPLATYLYSIDYSGFFT</sequence>
<protein>
    <submittedName>
        <fullName evidence="2">Phytol kinase</fullName>
    </submittedName>
</protein>
<reference evidence="2 3" key="1">
    <citation type="submission" date="2016-10" db="EMBL/GenBank/DDBJ databases">
        <authorList>
            <person name="de Groot N.N."/>
        </authorList>
    </citation>
    <scope>NUCLEOTIDE SEQUENCE [LARGE SCALE GENOMIC DNA]</scope>
    <source>
        <strain evidence="2 3">DSM 26915</strain>
    </source>
</reference>
<accession>A0A1H5TQ48</accession>
<feature type="transmembrane region" description="Helical" evidence="1">
    <location>
        <begin position="96"/>
        <end position="113"/>
    </location>
</feature>
<organism evidence="2 3">
    <name type="scientific">Thalassococcus halodurans</name>
    <dbReference type="NCBI Taxonomy" id="373675"/>
    <lineage>
        <taxon>Bacteria</taxon>
        <taxon>Pseudomonadati</taxon>
        <taxon>Pseudomonadota</taxon>
        <taxon>Alphaproteobacteria</taxon>
        <taxon>Rhodobacterales</taxon>
        <taxon>Roseobacteraceae</taxon>
        <taxon>Thalassococcus</taxon>
    </lineage>
</organism>
<dbReference type="RefSeq" id="WP_103909053.1">
    <property type="nucleotide sequence ID" value="NZ_FNUZ01000001.1"/>
</dbReference>
<keyword evidence="2" id="KW-0418">Kinase</keyword>
<dbReference type="Proteomes" id="UP000236752">
    <property type="component" value="Unassembled WGS sequence"/>
</dbReference>
<keyword evidence="1" id="KW-0472">Membrane</keyword>
<feature type="transmembrane region" description="Helical" evidence="1">
    <location>
        <begin position="386"/>
        <end position="404"/>
    </location>
</feature>
<dbReference type="PANTHER" id="PTHR31303:SF1">
    <property type="entry name" value="CTP-DEPENDENT DIACYLGLYCEROL KINASE 1"/>
    <property type="match status" value="1"/>
</dbReference>
<feature type="transmembrane region" description="Helical" evidence="1">
    <location>
        <begin position="119"/>
        <end position="137"/>
    </location>
</feature>
<dbReference type="PANTHER" id="PTHR31303">
    <property type="entry name" value="CTP-DEPENDENT DIACYLGLYCEROL KINASE 1"/>
    <property type="match status" value="1"/>
</dbReference>
<proteinExistence type="predicted"/>
<evidence type="ECO:0000256" key="1">
    <source>
        <dbReference type="SAM" id="Phobius"/>
    </source>
</evidence>
<feature type="transmembrane region" description="Helical" evidence="1">
    <location>
        <begin position="259"/>
        <end position="288"/>
    </location>
</feature>
<feature type="transmembrane region" description="Helical" evidence="1">
    <location>
        <begin position="229"/>
        <end position="247"/>
    </location>
</feature>
<evidence type="ECO:0000313" key="2">
    <source>
        <dbReference type="EMBL" id="SEF64880.1"/>
    </source>
</evidence>
<dbReference type="OrthoDB" id="8149352at2"/>
<feature type="transmembrane region" description="Helical" evidence="1">
    <location>
        <begin position="158"/>
        <end position="175"/>
    </location>
</feature>
<dbReference type="InterPro" id="IPR037997">
    <property type="entry name" value="Dgk1-like"/>
</dbReference>